<comment type="cofactor">
    <cofactor evidence="2">
        <name>Mg(2+)</name>
        <dbReference type="ChEBI" id="CHEBI:18420"/>
    </cofactor>
</comment>
<dbReference type="SUPFAM" id="SSF53748">
    <property type="entry name" value="Phosphoglycerate kinase"/>
    <property type="match status" value="1"/>
</dbReference>
<feature type="region of interest" description="Disordered" evidence="12">
    <location>
        <begin position="729"/>
        <end position="773"/>
    </location>
</feature>
<dbReference type="PANTHER" id="PTHR11406">
    <property type="entry name" value="PHOSPHOGLYCERATE KINASE"/>
    <property type="match status" value="1"/>
</dbReference>
<dbReference type="Pfam" id="PF00162">
    <property type="entry name" value="PGK"/>
    <property type="match status" value="2"/>
</dbReference>
<proteinExistence type="inferred from homology"/>
<dbReference type="FunFam" id="3.40.50.150:FF:000194">
    <property type="entry name" value="Phosphoglycerate kinase"/>
    <property type="match status" value="1"/>
</dbReference>
<feature type="region of interest" description="Disordered" evidence="12">
    <location>
        <begin position="1"/>
        <end position="94"/>
    </location>
</feature>
<dbReference type="PROSITE" id="PS51625">
    <property type="entry name" value="SAM_MT_TRMB"/>
    <property type="match status" value="1"/>
</dbReference>
<dbReference type="EnsemblPlants" id="OPUNC10G09790.2">
    <property type="protein sequence ID" value="OPUNC10G09790.2"/>
    <property type="gene ID" value="OPUNC10G09790"/>
</dbReference>
<dbReference type="InterPro" id="IPR015824">
    <property type="entry name" value="Phosphoglycerate_kinase_N"/>
</dbReference>
<dbReference type="Proteomes" id="UP000026962">
    <property type="component" value="Chromosome 10"/>
</dbReference>
<evidence type="ECO:0000256" key="1">
    <source>
        <dbReference type="ARBA" id="ARBA00000142"/>
    </source>
</evidence>
<evidence type="ECO:0000256" key="3">
    <source>
        <dbReference type="ARBA" id="ARBA00008982"/>
    </source>
</evidence>
<feature type="compositionally biased region" description="Low complexity" evidence="12">
    <location>
        <begin position="49"/>
        <end position="59"/>
    </location>
</feature>
<dbReference type="GO" id="GO:0004618">
    <property type="term" value="F:phosphoglycerate kinase activity"/>
    <property type="evidence" value="ECO:0007669"/>
    <property type="project" value="InterPro"/>
</dbReference>
<dbReference type="GO" id="GO:0005524">
    <property type="term" value="F:ATP binding"/>
    <property type="evidence" value="ECO:0007669"/>
    <property type="project" value="UniProtKB-KW"/>
</dbReference>
<dbReference type="GO" id="GO:0043531">
    <property type="term" value="F:ADP binding"/>
    <property type="evidence" value="ECO:0007669"/>
    <property type="project" value="TreeGrafter"/>
</dbReference>
<keyword evidence="5" id="KW-0808">Transferase</keyword>
<evidence type="ECO:0000256" key="2">
    <source>
        <dbReference type="ARBA" id="ARBA00001946"/>
    </source>
</evidence>
<feature type="compositionally biased region" description="Basic and acidic residues" evidence="12">
    <location>
        <begin position="1"/>
        <end position="10"/>
    </location>
</feature>
<evidence type="ECO:0000313" key="13">
    <source>
        <dbReference type="EnsemblPlants" id="OPUNC10G09790.2"/>
    </source>
</evidence>
<dbReference type="Pfam" id="PF02390">
    <property type="entry name" value="Methyltransf_4"/>
    <property type="match status" value="1"/>
</dbReference>
<dbReference type="SUPFAM" id="SSF53335">
    <property type="entry name" value="S-adenosyl-L-methionine-dependent methyltransferases"/>
    <property type="match status" value="1"/>
</dbReference>
<keyword evidence="4" id="KW-0489">Methyltransferase</keyword>
<organism evidence="13">
    <name type="scientific">Oryza punctata</name>
    <name type="common">Red rice</name>
    <dbReference type="NCBI Taxonomy" id="4537"/>
    <lineage>
        <taxon>Eukaryota</taxon>
        <taxon>Viridiplantae</taxon>
        <taxon>Streptophyta</taxon>
        <taxon>Embryophyta</taxon>
        <taxon>Tracheophyta</taxon>
        <taxon>Spermatophyta</taxon>
        <taxon>Magnoliopsida</taxon>
        <taxon>Liliopsida</taxon>
        <taxon>Poales</taxon>
        <taxon>Poaceae</taxon>
        <taxon>BOP clade</taxon>
        <taxon>Oryzoideae</taxon>
        <taxon>Oryzeae</taxon>
        <taxon>Oryzinae</taxon>
        <taxon>Oryza</taxon>
    </lineage>
</organism>
<dbReference type="InterPro" id="IPR001576">
    <property type="entry name" value="Phosphoglycerate_kinase"/>
</dbReference>
<keyword evidence="10" id="KW-0067">ATP-binding</keyword>
<feature type="compositionally biased region" description="Low complexity" evidence="12">
    <location>
        <begin position="838"/>
        <end position="850"/>
    </location>
</feature>
<dbReference type="InterPro" id="IPR036043">
    <property type="entry name" value="Phosphoglycerate_kinase_sf"/>
</dbReference>
<dbReference type="Gene3D" id="3.40.50.150">
    <property type="entry name" value="Vaccinia Virus protein VP39"/>
    <property type="match status" value="1"/>
</dbReference>
<accession>A0A0E0M832</accession>
<reference evidence="13" key="1">
    <citation type="submission" date="2015-04" db="UniProtKB">
        <authorList>
            <consortium name="EnsemblPlants"/>
        </authorList>
    </citation>
    <scope>IDENTIFICATION</scope>
</reference>
<evidence type="ECO:0000256" key="6">
    <source>
        <dbReference type="ARBA" id="ARBA00022691"/>
    </source>
</evidence>
<feature type="compositionally biased region" description="Low complexity" evidence="12">
    <location>
        <begin position="72"/>
        <end position="88"/>
    </location>
</feature>
<feature type="compositionally biased region" description="Pro residues" evidence="12">
    <location>
        <begin position="817"/>
        <end position="837"/>
    </location>
</feature>
<protein>
    <submittedName>
        <fullName evidence="13">Phosphoglycerate kinase</fullName>
    </submittedName>
</protein>
<dbReference type="GO" id="GO:0008176">
    <property type="term" value="F:tRNA (guanine(46)-N7)-methyltransferase activity"/>
    <property type="evidence" value="ECO:0007669"/>
    <property type="project" value="UniProtKB-EC"/>
</dbReference>
<feature type="compositionally biased region" description="Polar residues" evidence="12">
    <location>
        <begin position="759"/>
        <end position="773"/>
    </location>
</feature>
<dbReference type="GO" id="GO:0006094">
    <property type="term" value="P:gluconeogenesis"/>
    <property type="evidence" value="ECO:0007669"/>
    <property type="project" value="TreeGrafter"/>
</dbReference>
<reference evidence="13" key="2">
    <citation type="submission" date="2018-05" db="EMBL/GenBank/DDBJ databases">
        <title>OpunRS2 (Oryza punctata Reference Sequence Version 2).</title>
        <authorList>
            <person name="Zhang J."/>
            <person name="Kudrna D."/>
            <person name="Lee S."/>
            <person name="Talag J."/>
            <person name="Welchert J."/>
            <person name="Wing R.A."/>
        </authorList>
    </citation>
    <scope>NUCLEOTIDE SEQUENCE [LARGE SCALE GENOMIC DNA]</scope>
</reference>
<evidence type="ECO:0000313" key="14">
    <source>
        <dbReference type="Proteomes" id="UP000026962"/>
    </source>
</evidence>
<keyword evidence="11" id="KW-0460">Magnesium</keyword>
<comment type="catalytic activity">
    <reaction evidence="1">
        <text>guanosine(46) in tRNA + S-adenosyl-L-methionine = N(7)-methylguanosine(46) in tRNA + S-adenosyl-L-homocysteine</text>
        <dbReference type="Rhea" id="RHEA:42708"/>
        <dbReference type="Rhea" id="RHEA-COMP:10188"/>
        <dbReference type="Rhea" id="RHEA-COMP:10189"/>
        <dbReference type="ChEBI" id="CHEBI:57856"/>
        <dbReference type="ChEBI" id="CHEBI:59789"/>
        <dbReference type="ChEBI" id="CHEBI:74269"/>
        <dbReference type="ChEBI" id="CHEBI:74480"/>
        <dbReference type="EC" id="2.1.1.33"/>
    </reaction>
</comment>
<keyword evidence="8" id="KW-0547">Nucleotide-binding</keyword>
<evidence type="ECO:0000256" key="9">
    <source>
        <dbReference type="ARBA" id="ARBA00022777"/>
    </source>
</evidence>
<comment type="similarity">
    <text evidence="3">Belongs to the phosphoglycerate kinase family.</text>
</comment>
<feature type="compositionally biased region" description="Low complexity" evidence="12">
    <location>
        <begin position="735"/>
        <end position="753"/>
    </location>
</feature>
<dbReference type="GO" id="GO:0005829">
    <property type="term" value="C:cytosol"/>
    <property type="evidence" value="ECO:0007669"/>
    <property type="project" value="TreeGrafter"/>
</dbReference>
<evidence type="ECO:0000256" key="5">
    <source>
        <dbReference type="ARBA" id="ARBA00022679"/>
    </source>
</evidence>
<evidence type="ECO:0000256" key="7">
    <source>
        <dbReference type="ARBA" id="ARBA00022694"/>
    </source>
</evidence>
<keyword evidence="6" id="KW-0949">S-adenosyl-L-methionine</keyword>
<evidence type="ECO:0000256" key="11">
    <source>
        <dbReference type="ARBA" id="ARBA00022842"/>
    </source>
</evidence>
<keyword evidence="14" id="KW-1185">Reference proteome</keyword>
<evidence type="ECO:0000256" key="4">
    <source>
        <dbReference type="ARBA" id="ARBA00022603"/>
    </source>
</evidence>
<dbReference type="Gramene" id="OPUNC10G09790.2">
    <property type="protein sequence ID" value="OPUNC10G09790.2"/>
    <property type="gene ID" value="OPUNC10G09790"/>
</dbReference>
<evidence type="ECO:0000256" key="10">
    <source>
        <dbReference type="ARBA" id="ARBA00022840"/>
    </source>
</evidence>
<evidence type="ECO:0000256" key="8">
    <source>
        <dbReference type="ARBA" id="ARBA00022741"/>
    </source>
</evidence>
<dbReference type="InterPro" id="IPR003358">
    <property type="entry name" value="tRNA_(Gua-N-7)_MeTrfase_Trmb"/>
</dbReference>
<keyword evidence="7" id="KW-0819">tRNA processing</keyword>
<dbReference type="InterPro" id="IPR029063">
    <property type="entry name" value="SAM-dependent_MTases_sf"/>
</dbReference>
<dbReference type="PANTHER" id="PTHR11406:SF32">
    <property type="entry name" value="PHOSPHOGLYCERATE KINASE"/>
    <property type="match status" value="1"/>
</dbReference>
<keyword evidence="9" id="KW-0418">Kinase</keyword>
<dbReference type="Gene3D" id="3.40.50.1260">
    <property type="entry name" value="Phosphoglycerate kinase, N-terminal domain"/>
    <property type="match status" value="2"/>
</dbReference>
<dbReference type="AlphaFoldDB" id="A0A0E0M832"/>
<name>A0A0E0M832_ORYPU</name>
<evidence type="ECO:0000256" key="12">
    <source>
        <dbReference type="SAM" id="MobiDB-lite"/>
    </source>
</evidence>
<feature type="region of interest" description="Disordered" evidence="12">
    <location>
        <begin position="808"/>
        <end position="871"/>
    </location>
</feature>
<dbReference type="GO" id="GO:0006096">
    <property type="term" value="P:glycolytic process"/>
    <property type="evidence" value="ECO:0007669"/>
    <property type="project" value="InterPro"/>
</dbReference>
<sequence length="887" mass="96250">MSHHIIRPDPKSATPYPRWLPLRNGTEADNSSPRRASRSRTPPPRREASGSASSSSSTGRDGGGWPRGSVRANGSGAAAGKFSGASASVRGTRKDGLMQKACSVQLLRPSRSLRRESWPQSGGSVVTGRPCYLRGSRRLSRLNGMVLCFQPPQSASVVHLEEEDKYSCIDRSTSYLYVQSVRDFPIEKLNGEVVLVRLDSQLLCNPLGPCSLSLERTVSTIKYLYKAGAKVFLVTSWTPVLRSVNPVLKSTETFADYMSSLLQVKVVPVNGVPGLTSFKPEEWMRNDIILFENLLNFKGETANCNDFSQKLASEKNATKEVLQLIETAHNRNIPIYYPTDTWCLNNKNNNHEKLEILNSAELLPGWTPADIGPSTLEKISSLIPLYKKVLWIGPTGFDLTEEFSGGATQLGRLLDKASHNSCDIILVGSAACKAVKGISGSSSKYTTFKNASVVLEFLKGKILPGVAALDKSYPYQIPWNAIFSDSSQPLVVDIGSGNGLFLFQMAKNWEGSNFLGLEMNKKLVVRCLRDVASVDKRNLYFVSTNATSTFRSILSSYPGHLALVTIQCPNPDFNKEQNRWRMVRRMLVEAIADLLQPNGKSDVESVLFGMKEQFMTYGKGRLVVDGDGGGGHQMDNPFGAASDWERHVLARGAPMYRTMLSKSPMSETVATLIADDRRTDHAPKTFWCVSMAASMLNVTYVGGSSGSGALPSRYCITCRMLGLAAGDGCRHSTSTKRSSSSAPATASSSSSSSIGLLPQVTSRRNAPKANTSERVVALPERTISGAKYPMVPTTCVVCGSSPPGVTVAMPSSASAAPPNPSYTNPTPPPPPPSPPAASTPTAAARRSTTSHGKDTMAKNARSLSPRHLSRRRSHVMFREKFYNQVIA</sequence>